<dbReference type="AlphaFoldDB" id="A0A2S9JSS8"/>
<proteinExistence type="predicted"/>
<dbReference type="EMBL" id="PVBS01000001">
    <property type="protein sequence ID" value="PRD56303.1"/>
    <property type="molecule type" value="Genomic_DNA"/>
</dbReference>
<name>A0A2S9JSS8_9SPHI</name>
<dbReference type="InterPro" id="IPR003961">
    <property type="entry name" value="FN3_dom"/>
</dbReference>
<dbReference type="InterPro" id="IPR036116">
    <property type="entry name" value="FN3_sf"/>
</dbReference>
<feature type="domain" description="Fibronectin type-III" evidence="1">
    <location>
        <begin position="138"/>
        <end position="233"/>
    </location>
</feature>
<dbReference type="CDD" id="cd00063">
    <property type="entry name" value="FN3"/>
    <property type="match status" value="1"/>
</dbReference>
<reference evidence="2 3" key="1">
    <citation type="submission" date="2018-02" db="EMBL/GenBank/DDBJ databases">
        <title>The draft genome of Sphingobacterium gobiense H7.</title>
        <authorList>
            <person name="Li L."/>
            <person name="Liu L."/>
            <person name="Zhang X."/>
            <person name="Wang T."/>
            <person name="Liang L."/>
        </authorList>
    </citation>
    <scope>NUCLEOTIDE SEQUENCE [LARGE SCALE GENOMIC DNA]</scope>
    <source>
        <strain evidence="2 3">ACCC 05757</strain>
    </source>
</reference>
<dbReference type="InterPro" id="IPR013783">
    <property type="entry name" value="Ig-like_fold"/>
</dbReference>
<evidence type="ECO:0000313" key="2">
    <source>
        <dbReference type="EMBL" id="PRD56303.1"/>
    </source>
</evidence>
<comment type="caution">
    <text evidence="2">The sequence shown here is derived from an EMBL/GenBank/DDBJ whole genome shotgun (WGS) entry which is preliminary data.</text>
</comment>
<dbReference type="SUPFAM" id="SSF49265">
    <property type="entry name" value="Fibronectin type III"/>
    <property type="match status" value="1"/>
</dbReference>
<keyword evidence="3" id="KW-1185">Reference proteome</keyword>
<evidence type="ECO:0000313" key="3">
    <source>
        <dbReference type="Proteomes" id="UP000238642"/>
    </source>
</evidence>
<sequence length="233" mass="25617">MEPRKTIVEKNNIINNKKVRMKYTRALGETPKGTGDTEILRRAGAVLEAMIVNEEIFPDPLPSLEALQAAKDAYESRLAISSKTRGLQDISLKNEAKAALADTLQKLAFYVNTVADGHLPTLYASGFRITSPAIKGQVPYSPSWIKGGDGHLSGSVSVDFQKVNGNNVAYEYAYAVTDDLDGIPEWGDIIHTRTTRKNIIDGLIPRTVLHIRVRAVNANGVSEWTPPIKHIVR</sequence>
<protein>
    <recommendedName>
        <fullName evidence="1">Fibronectin type-III domain-containing protein</fullName>
    </recommendedName>
</protein>
<dbReference type="PROSITE" id="PS50853">
    <property type="entry name" value="FN3"/>
    <property type="match status" value="1"/>
</dbReference>
<dbReference type="Gene3D" id="2.60.40.10">
    <property type="entry name" value="Immunoglobulins"/>
    <property type="match status" value="1"/>
</dbReference>
<organism evidence="2 3">
    <name type="scientific">Sphingobacterium gobiense</name>
    <dbReference type="NCBI Taxonomy" id="1382456"/>
    <lineage>
        <taxon>Bacteria</taxon>
        <taxon>Pseudomonadati</taxon>
        <taxon>Bacteroidota</taxon>
        <taxon>Sphingobacteriia</taxon>
        <taxon>Sphingobacteriales</taxon>
        <taxon>Sphingobacteriaceae</taxon>
        <taxon>Sphingobacterium</taxon>
    </lineage>
</organism>
<gene>
    <name evidence="2" type="ORF">C5749_03285</name>
</gene>
<evidence type="ECO:0000259" key="1">
    <source>
        <dbReference type="PROSITE" id="PS50853"/>
    </source>
</evidence>
<dbReference type="Proteomes" id="UP000238642">
    <property type="component" value="Unassembled WGS sequence"/>
</dbReference>
<accession>A0A2S9JSS8</accession>